<protein>
    <submittedName>
        <fullName evidence="1">Uncharacterized protein</fullName>
    </submittedName>
</protein>
<gene>
    <name evidence="1" type="ORF">BACCOP_02778</name>
</gene>
<dbReference type="HOGENOM" id="CLU_2803422_0_0_10"/>
<dbReference type="RefSeq" id="WP_007570447.1">
    <property type="nucleotide sequence ID" value="NZ_DS981497.1"/>
</dbReference>
<name>B3JLI3_9BACT</name>
<dbReference type="Proteomes" id="UP000003146">
    <property type="component" value="Unassembled WGS sequence"/>
</dbReference>
<dbReference type="AlphaFoldDB" id="B3JLI3"/>
<accession>B3JLI3</accession>
<dbReference type="EMBL" id="ABIY02000099">
    <property type="protein sequence ID" value="EDV00164.1"/>
    <property type="molecule type" value="Genomic_DNA"/>
</dbReference>
<proteinExistence type="predicted"/>
<reference evidence="1 2" key="2">
    <citation type="submission" date="2008-04" db="EMBL/GenBank/DDBJ databases">
        <authorList>
            <person name="Fulton L."/>
            <person name="Clifton S."/>
            <person name="Fulton B."/>
            <person name="Xu J."/>
            <person name="Minx P."/>
            <person name="Pepin K.H."/>
            <person name="Johnson M."/>
            <person name="Thiruvilangam P."/>
            <person name="Bhonagiri V."/>
            <person name="Nash W.E."/>
            <person name="Mardis E.R."/>
            <person name="Wilson R.K."/>
        </authorList>
    </citation>
    <scope>NUCLEOTIDE SEQUENCE [LARGE SCALE GENOMIC DNA]</scope>
    <source>
        <strain evidence="1 2">DSM 17136</strain>
    </source>
</reference>
<comment type="caution">
    <text evidence="1">The sequence shown here is derived from an EMBL/GenBank/DDBJ whole genome shotgun (WGS) entry which is preliminary data.</text>
</comment>
<evidence type="ECO:0000313" key="2">
    <source>
        <dbReference type="Proteomes" id="UP000003146"/>
    </source>
</evidence>
<evidence type="ECO:0000313" key="1">
    <source>
        <dbReference type="EMBL" id="EDV00164.1"/>
    </source>
</evidence>
<sequence>MSEYYRVMLEEKKDTIYIPLEIFKEKHGELIREYLDGDSIYLHFHDHKRFYDIPLKMEFLEFEGMGK</sequence>
<reference evidence="1 2" key="1">
    <citation type="submission" date="2008-04" db="EMBL/GenBank/DDBJ databases">
        <title>Draft genome sequence of Bacteroides coprocola (DSM 17136).</title>
        <authorList>
            <person name="Sudarsanam P."/>
            <person name="Ley R."/>
            <person name="Guruge J."/>
            <person name="Turnbaugh P.J."/>
            <person name="Mahowald M."/>
            <person name="Liep D."/>
            <person name="Gordon J."/>
        </authorList>
    </citation>
    <scope>NUCLEOTIDE SEQUENCE [LARGE SCALE GENOMIC DNA]</scope>
    <source>
        <strain evidence="1 2">DSM 17136</strain>
    </source>
</reference>
<dbReference type="STRING" id="470145.BACCOP_02778"/>
<organism evidence="1 2">
    <name type="scientific">Phocaeicola coprocola DSM 17136</name>
    <dbReference type="NCBI Taxonomy" id="470145"/>
    <lineage>
        <taxon>Bacteria</taxon>
        <taxon>Pseudomonadati</taxon>
        <taxon>Bacteroidota</taxon>
        <taxon>Bacteroidia</taxon>
        <taxon>Bacteroidales</taxon>
        <taxon>Bacteroidaceae</taxon>
        <taxon>Phocaeicola</taxon>
    </lineage>
</organism>